<sequence>NYSVPVISEAGPGEFRVGEEVNLTCSSSGGYPEPDVYWIGRDGHLLPEHRHVQTISSDPGSGLCQVTSLLRVTANGNVSLRCVVINRSTGDRKISAPWKCNFAAGVCSGRR</sequence>
<evidence type="ECO:0000256" key="1">
    <source>
        <dbReference type="ARBA" id="ARBA00004370"/>
    </source>
</evidence>
<feature type="non-terminal residue" evidence="5">
    <location>
        <position position="1"/>
    </location>
</feature>
<dbReference type="InterPro" id="IPR053896">
    <property type="entry name" value="BTN3A2-like_Ig-C"/>
</dbReference>
<accession>A0A401U3X3</accession>
<dbReference type="STRING" id="137246.A0A401U3X3"/>
<keyword evidence="3" id="KW-0393">Immunoglobulin domain</keyword>
<protein>
    <recommendedName>
        <fullName evidence="4">Ig-like domain-containing protein</fullName>
    </recommendedName>
</protein>
<keyword evidence="6" id="KW-1185">Reference proteome</keyword>
<reference evidence="5 6" key="1">
    <citation type="journal article" date="2018" name="Nat. Ecol. Evol.">
        <title>Shark genomes provide insights into elasmobranch evolution and the origin of vertebrates.</title>
        <authorList>
            <person name="Hara Y"/>
            <person name="Yamaguchi K"/>
            <person name="Onimaru K"/>
            <person name="Kadota M"/>
            <person name="Koyanagi M"/>
            <person name="Keeley SD"/>
            <person name="Tatsumi K"/>
            <person name="Tanaka K"/>
            <person name="Motone F"/>
            <person name="Kageyama Y"/>
            <person name="Nozu R"/>
            <person name="Adachi N"/>
            <person name="Nishimura O"/>
            <person name="Nakagawa R"/>
            <person name="Tanegashima C"/>
            <person name="Kiyatake I"/>
            <person name="Matsumoto R"/>
            <person name="Murakumo K"/>
            <person name="Nishida K"/>
            <person name="Terakita A"/>
            <person name="Kuratani S"/>
            <person name="Sato K"/>
            <person name="Hyodo S Kuraku.S."/>
        </authorList>
    </citation>
    <scope>NUCLEOTIDE SEQUENCE [LARGE SCALE GENOMIC DNA]</scope>
</reference>
<proteinExistence type="predicted"/>
<dbReference type="OrthoDB" id="5857426at2759"/>
<keyword evidence="2" id="KW-0472">Membrane</keyword>
<dbReference type="Gene3D" id="2.60.40.10">
    <property type="entry name" value="Immunoglobulins"/>
    <property type="match status" value="1"/>
</dbReference>
<evidence type="ECO:0000313" key="5">
    <source>
        <dbReference type="EMBL" id="GCC49589.1"/>
    </source>
</evidence>
<dbReference type="InterPro" id="IPR036179">
    <property type="entry name" value="Ig-like_dom_sf"/>
</dbReference>
<feature type="domain" description="Ig-like" evidence="4">
    <location>
        <begin position="5"/>
        <end position="79"/>
    </location>
</feature>
<dbReference type="InterPro" id="IPR013783">
    <property type="entry name" value="Ig-like_fold"/>
</dbReference>
<organism evidence="5 6">
    <name type="scientific">Chiloscyllium punctatum</name>
    <name type="common">Brownbanded bambooshark</name>
    <name type="synonym">Hemiscyllium punctatum</name>
    <dbReference type="NCBI Taxonomy" id="137246"/>
    <lineage>
        <taxon>Eukaryota</taxon>
        <taxon>Metazoa</taxon>
        <taxon>Chordata</taxon>
        <taxon>Craniata</taxon>
        <taxon>Vertebrata</taxon>
        <taxon>Chondrichthyes</taxon>
        <taxon>Elasmobranchii</taxon>
        <taxon>Galeomorphii</taxon>
        <taxon>Galeoidea</taxon>
        <taxon>Orectolobiformes</taxon>
        <taxon>Hemiscylliidae</taxon>
        <taxon>Chiloscyllium</taxon>
    </lineage>
</organism>
<gene>
    <name evidence="5" type="ORF">chiPu_0033907</name>
</gene>
<evidence type="ECO:0000256" key="2">
    <source>
        <dbReference type="ARBA" id="ARBA00023136"/>
    </source>
</evidence>
<name>A0A401U3X3_CHIPU</name>
<comment type="subcellular location">
    <subcellularLocation>
        <location evidence="1">Membrane</location>
    </subcellularLocation>
</comment>
<evidence type="ECO:0000259" key="4">
    <source>
        <dbReference type="PROSITE" id="PS50835"/>
    </source>
</evidence>
<dbReference type="PROSITE" id="PS50835">
    <property type="entry name" value="IG_LIKE"/>
    <property type="match status" value="1"/>
</dbReference>
<dbReference type="AlphaFoldDB" id="A0A401U3X3"/>
<comment type="caution">
    <text evidence="5">The sequence shown here is derived from an EMBL/GenBank/DDBJ whole genome shotgun (WGS) entry which is preliminary data.</text>
</comment>
<evidence type="ECO:0000313" key="6">
    <source>
        <dbReference type="Proteomes" id="UP000287033"/>
    </source>
</evidence>
<dbReference type="Pfam" id="PF22705">
    <property type="entry name" value="C2-set_3"/>
    <property type="match status" value="1"/>
</dbReference>
<evidence type="ECO:0000256" key="3">
    <source>
        <dbReference type="ARBA" id="ARBA00023319"/>
    </source>
</evidence>
<dbReference type="Proteomes" id="UP000287033">
    <property type="component" value="Unassembled WGS sequence"/>
</dbReference>
<dbReference type="EMBL" id="BEZZ01275513">
    <property type="protein sequence ID" value="GCC49589.1"/>
    <property type="molecule type" value="Genomic_DNA"/>
</dbReference>
<dbReference type="SUPFAM" id="SSF48726">
    <property type="entry name" value="Immunoglobulin"/>
    <property type="match status" value="1"/>
</dbReference>
<dbReference type="InterPro" id="IPR007110">
    <property type="entry name" value="Ig-like_dom"/>
</dbReference>